<feature type="region of interest" description="Disordered" evidence="8">
    <location>
        <begin position="709"/>
        <end position="734"/>
    </location>
</feature>
<dbReference type="PROSITE" id="PS51669">
    <property type="entry name" value="4FE4S_MOW_BIS_MGD"/>
    <property type="match status" value="1"/>
</dbReference>
<dbReference type="Proteomes" id="UP000542342">
    <property type="component" value="Unassembled WGS sequence"/>
</dbReference>
<dbReference type="Pfam" id="PF01568">
    <property type="entry name" value="Molydop_binding"/>
    <property type="match status" value="1"/>
</dbReference>
<dbReference type="PANTHER" id="PTHR43742:SF6">
    <property type="entry name" value="OXIDOREDUCTASE YYAE-RELATED"/>
    <property type="match status" value="1"/>
</dbReference>
<evidence type="ECO:0000256" key="3">
    <source>
        <dbReference type="ARBA" id="ARBA00022505"/>
    </source>
</evidence>
<evidence type="ECO:0000256" key="8">
    <source>
        <dbReference type="SAM" id="MobiDB-lite"/>
    </source>
</evidence>
<dbReference type="CDD" id="cd02786">
    <property type="entry name" value="MopB_CT_3"/>
    <property type="match status" value="1"/>
</dbReference>
<dbReference type="InterPro" id="IPR009010">
    <property type="entry name" value="Asp_de-COase-like_dom_sf"/>
</dbReference>
<keyword evidence="4" id="KW-0479">Metal-binding</keyword>
<dbReference type="InterPro" id="IPR006656">
    <property type="entry name" value="Mopterin_OxRdtase"/>
</dbReference>
<name>A0A7V8VBD8_9BACT</name>
<dbReference type="PANTHER" id="PTHR43742">
    <property type="entry name" value="TRIMETHYLAMINE-N-OXIDE REDUCTASE"/>
    <property type="match status" value="1"/>
</dbReference>
<evidence type="ECO:0000313" key="10">
    <source>
        <dbReference type="EMBL" id="MBA2224912.1"/>
    </source>
</evidence>
<dbReference type="AlphaFoldDB" id="A0A7V8VBD8"/>
<accession>A0A7V8VBD8</accession>
<evidence type="ECO:0000256" key="4">
    <source>
        <dbReference type="ARBA" id="ARBA00022723"/>
    </source>
</evidence>
<dbReference type="InterPro" id="IPR050612">
    <property type="entry name" value="Prok_Mopterin_Oxidored"/>
</dbReference>
<comment type="cofactor">
    <cofactor evidence="1">
        <name>Mo-bis(molybdopterin guanine dinucleotide)</name>
        <dbReference type="ChEBI" id="CHEBI:60539"/>
    </cofactor>
</comment>
<protein>
    <submittedName>
        <fullName evidence="10">Molybdopterin oxidoreductase family protein</fullName>
    </submittedName>
</protein>
<dbReference type="Gene3D" id="2.20.25.90">
    <property type="entry name" value="ADC-like domains"/>
    <property type="match status" value="1"/>
</dbReference>
<evidence type="ECO:0000256" key="2">
    <source>
        <dbReference type="ARBA" id="ARBA00010312"/>
    </source>
</evidence>
<dbReference type="PROSITE" id="PS00490">
    <property type="entry name" value="MOLYBDOPTERIN_PROK_2"/>
    <property type="match status" value="1"/>
</dbReference>
<dbReference type="InterPro" id="IPR006963">
    <property type="entry name" value="Mopterin_OxRdtase_4Fe-4S_dom"/>
</dbReference>
<organism evidence="10 11">
    <name type="scientific">Thermogemmata fonticola</name>
    <dbReference type="NCBI Taxonomy" id="2755323"/>
    <lineage>
        <taxon>Bacteria</taxon>
        <taxon>Pseudomonadati</taxon>
        <taxon>Planctomycetota</taxon>
        <taxon>Planctomycetia</taxon>
        <taxon>Gemmatales</taxon>
        <taxon>Gemmataceae</taxon>
        <taxon>Thermogemmata</taxon>
    </lineage>
</organism>
<comment type="similarity">
    <text evidence="2">Belongs to the prokaryotic molybdopterin-containing oxidoreductase family.</text>
</comment>
<feature type="domain" description="4Fe-4S Mo/W bis-MGD-type" evidence="9">
    <location>
        <begin position="19"/>
        <end position="78"/>
    </location>
</feature>
<keyword evidence="5" id="KW-0560">Oxidoreductase</keyword>
<dbReference type="Pfam" id="PF00384">
    <property type="entry name" value="Molybdopterin"/>
    <property type="match status" value="1"/>
</dbReference>
<dbReference type="GO" id="GO:0046872">
    <property type="term" value="F:metal ion binding"/>
    <property type="evidence" value="ECO:0007669"/>
    <property type="project" value="UniProtKB-KW"/>
</dbReference>
<evidence type="ECO:0000256" key="6">
    <source>
        <dbReference type="ARBA" id="ARBA00023004"/>
    </source>
</evidence>
<dbReference type="SMART" id="SM00926">
    <property type="entry name" value="Molybdop_Fe4S4"/>
    <property type="match status" value="1"/>
</dbReference>
<evidence type="ECO:0000313" key="11">
    <source>
        <dbReference type="Proteomes" id="UP000542342"/>
    </source>
</evidence>
<dbReference type="Gene3D" id="3.40.228.10">
    <property type="entry name" value="Dimethylsulfoxide Reductase, domain 2"/>
    <property type="match status" value="1"/>
</dbReference>
<evidence type="ECO:0000256" key="1">
    <source>
        <dbReference type="ARBA" id="ARBA00001942"/>
    </source>
</evidence>
<dbReference type="InterPro" id="IPR006657">
    <property type="entry name" value="MoPterin_dinucl-bd_dom"/>
</dbReference>
<gene>
    <name evidence="10" type="ORF">H0921_01905</name>
</gene>
<dbReference type="CDD" id="cd02766">
    <property type="entry name" value="MopB_3"/>
    <property type="match status" value="1"/>
</dbReference>
<dbReference type="GO" id="GO:0043546">
    <property type="term" value="F:molybdopterin cofactor binding"/>
    <property type="evidence" value="ECO:0007669"/>
    <property type="project" value="InterPro"/>
</dbReference>
<proteinExistence type="inferred from homology"/>
<dbReference type="GO" id="GO:0051536">
    <property type="term" value="F:iron-sulfur cluster binding"/>
    <property type="evidence" value="ECO:0007669"/>
    <property type="project" value="UniProtKB-KW"/>
</dbReference>
<dbReference type="InterPro" id="IPR037920">
    <property type="entry name" value="YoaE_C"/>
</dbReference>
<keyword evidence="11" id="KW-1185">Reference proteome</keyword>
<keyword evidence="7" id="KW-0411">Iron-sulfur</keyword>
<dbReference type="SUPFAM" id="SSF53706">
    <property type="entry name" value="Formate dehydrogenase/DMSO reductase, domains 1-3"/>
    <property type="match status" value="1"/>
</dbReference>
<dbReference type="EMBL" id="JACEFB010000001">
    <property type="protein sequence ID" value="MBA2224912.1"/>
    <property type="molecule type" value="Genomic_DNA"/>
</dbReference>
<dbReference type="Gene3D" id="3.30.2070.10">
    <property type="entry name" value="Formate dehydrogenase/DMSO reductase"/>
    <property type="match status" value="1"/>
</dbReference>
<dbReference type="InterPro" id="IPR006655">
    <property type="entry name" value="Mopterin_OxRdtase_prok_CS"/>
</dbReference>
<comment type="caution">
    <text evidence="10">The sequence shown here is derived from an EMBL/GenBank/DDBJ whole genome shotgun (WGS) entry which is preliminary data.</text>
</comment>
<dbReference type="Gene3D" id="3.40.50.740">
    <property type="match status" value="1"/>
</dbReference>
<dbReference type="SUPFAM" id="SSF50692">
    <property type="entry name" value="ADC-like"/>
    <property type="match status" value="1"/>
</dbReference>
<dbReference type="Gene3D" id="2.40.40.20">
    <property type="match status" value="1"/>
</dbReference>
<dbReference type="GO" id="GO:0016491">
    <property type="term" value="F:oxidoreductase activity"/>
    <property type="evidence" value="ECO:0007669"/>
    <property type="project" value="UniProtKB-KW"/>
</dbReference>
<dbReference type="RefSeq" id="WP_194536322.1">
    <property type="nucleotide sequence ID" value="NZ_JACEFB010000001.1"/>
</dbReference>
<dbReference type="Pfam" id="PF04879">
    <property type="entry name" value="Molybdop_Fe4S4"/>
    <property type="match status" value="1"/>
</dbReference>
<sequence length="734" mass="80959">MDGTKNPLPQEQNSLPEEWVQIKGVCPHDCPDTCGWVVTVDRRTGRAVDLRGDPDHPFTRGFLCQKVARYLERVYHRDRLLYPLERVGPKGAGQFRRISWPEAIAQIADRFRTIIAQDGPQAILPYSYAGTMGKLMYGSIDRRFFHRLGASVLARTICSTAGEEGCNITLGTRAMIDPEAAVHCRYIINWGSNTAVTNVHFWRIEHEARRQGARIVTIDPYRSPTAARSDWWLPIRPGTDAALALGLMHIIFRENWQDADYLQRYCVGAEALRERVLRDYPVERVSHITGLPVANIEQLAREYACARSVFGGPALIRLNYGVQRHGGGAMAVRAITCLPALTGDWRYPGAGAFLSTSKAYGFDDTALTRPDLIPPGTRVINMVQLAEALLGELEGPPIRALFVYNANPATVCPDQNRVRAGLAREDLFTVVHDLFLTDTAAYADIVLPATSQLEHFDLHSSYGHLYVQANNPAIAPLGEAKPNTEVFRLLAQAMGLEEQLWADDDETLAALCLHGRGPLEGITLAAVRSGPVRLNLPRPWAPFAEGKFPTPSGKCELYSEREARAGRDPLPHYVPPHEDPQTRPDLAARYPLQLLSPPAPSFLNSTFVNVDSLRQQAGEPTLEIHPQDAESRQIRTGDWVVIFNDRGRFRAKAKVGPTVRPGVVVSLGNWWKRYAPDGANSNATTSTALSDLGGGATFFDNLVEVRRAEEAEQRVGPGAKQGVSPGVGSRSPES</sequence>
<keyword evidence="6" id="KW-0408">Iron</keyword>
<reference evidence="10 11" key="1">
    <citation type="submission" date="2020-07" db="EMBL/GenBank/DDBJ databases">
        <title>Thermogemmata thermophila gen. nov., sp. nov., a novel moderate thermophilic planctomycete from a Kamchatka hot spring.</title>
        <authorList>
            <person name="Elcheninov A.G."/>
            <person name="Podosokorskaya O.A."/>
            <person name="Kovaleva O.L."/>
            <person name="Novikov A."/>
            <person name="Bonch-Osmolovskaya E.A."/>
            <person name="Toshchakov S.V."/>
            <person name="Kublanov I.V."/>
        </authorList>
    </citation>
    <scope>NUCLEOTIDE SEQUENCE [LARGE SCALE GENOMIC DNA]</scope>
    <source>
        <strain evidence="10 11">2918</strain>
    </source>
</reference>
<keyword evidence="3" id="KW-0500">Molybdenum</keyword>
<evidence type="ECO:0000256" key="7">
    <source>
        <dbReference type="ARBA" id="ARBA00023014"/>
    </source>
</evidence>
<evidence type="ECO:0000259" key="9">
    <source>
        <dbReference type="PROSITE" id="PS51669"/>
    </source>
</evidence>
<evidence type="ECO:0000256" key="5">
    <source>
        <dbReference type="ARBA" id="ARBA00023002"/>
    </source>
</evidence>